<dbReference type="RefSeq" id="XP_060362258.1">
    <property type="nucleotide sequence ID" value="XM_060503068.1"/>
</dbReference>
<evidence type="ECO:0000313" key="2">
    <source>
        <dbReference type="Proteomes" id="UP001244207"/>
    </source>
</evidence>
<dbReference type="Proteomes" id="UP001244207">
    <property type="component" value="Unassembled WGS sequence"/>
</dbReference>
<sequence>MLHSVERPAFAHLALRPSTIMLSCWLAAGCWLHRASTARGTVWTILEHQFIRPNFCHFVSAAVA</sequence>
<name>A0AAD8XEX0_GLOAC</name>
<comment type="caution">
    <text evidence="1">The sequence shown here is derived from an EMBL/GenBank/DDBJ whole genome shotgun (WGS) entry which is preliminary data.</text>
</comment>
<accession>A0AAD8XEX0</accession>
<reference evidence="1" key="1">
    <citation type="submission" date="2021-12" db="EMBL/GenBank/DDBJ databases">
        <title>Comparative genomics, transcriptomics and evolutionary studies reveal genomic signatures of adaptation to plant cell wall in hemibiotrophic fungi.</title>
        <authorList>
            <consortium name="DOE Joint Genome Institute"/>
            <person name="Baroncelli R."/>
            <person name="Diaz J.F."/>
            <person name="Benocci T."/>
            <person name="Peng M."/>
            <person name="Battaglia E."/>
            <person name="Haridas S."/>
            <person name="Andreopoulos W."/>
            <person name="Labutti K."/>
            <person name="Pangilinan J."/>
            <person name="Floch G.L."/>
            <person name="Makela M.R."/>
            <person name="Henrissat B."/>
            <person name="Grigoriev I.V."/>
            <person name="Crouch J.A."/>
            <person name="De Vries R.P."/>
            <person name="Sukno S.A."/>
            <person name="Thon M.R."/>
        </authorList>
    </citation>
    <scope>NUCLEOTIDE SEQUENCE</scope>
    <source>
        <strain evidence="1">CBS 112980</strain>
    </source>
</reference>
<gene>
    <name evidence="1" type="ORF">BDZ83DRAFT_435728</name>
</gene>
<keyword evidence="2" id="KW-1185">Reference proteome</keyword>
<dbReference type="PROSITE" id="PS51257">
    <property type="entry name" value="PROKAR_LIPOPROTEIN"/>
    <property type="match status" value="1"/>
</dbReference>
<protein>
    <submittedName>
        <fullName evidence="1">Uncharacterized protein</fullName>
    </submittedName>
</protein>
<dbReference type="AlphaFoldDB" id="A0AAD8XEX0"/>
<dbReference type="EMBL" id="JAHMHS010000083">
    <property type="protein sequence ID" value="KAK1721462.1"/>
    <property type="molecule type" value="Genomic_DNA"/>
</dbReference>
<proteinExistence type="predicted"/>
<dbReference type="GeneID" id="85386967"/>
<evidence type="ECO:0000313" key="1">
    <source>
        <dbReference type="EMBL" id="KAK1721462.1"/>
    </source>
</evidence>
<organism evidence="1 2">
    <name type="scientific">Glomerella acutata</name>
    <name type="common">Colletotrichum acutatum</name>
    <dbReference type="NCBI Taxonomy" id="27357"/>
    <lineage>
        <taxon>Eukaryota</taxon>
        <taxon>Fungi</taxon>
        <taxon>Dikarya</taxon>
        <taxon>Ascomycota</taxon>
        <taxon>Pezizomycotina</taxon>
        <taxon>Sordariomycetes</taxon>
        <taxon>Hypocreomycetidae</taxon>
        <taxon>Glomerellales</taxon>
        <taxon>Glomerellaceae</taxon>
        <taxon>Colletotrichum</taxon>
        <taxon>Colletotrichum acutatum species complex</taxon>
    </lineage>
</organism>